<dbReference type="AlphaFoldDB" id="A0AAW1TJ66"/>
<organism evidence="5 6">
    <name type="scientific">Apatococcus fuscideae</name>
    <dbReference type="NCBI Taxonomy" id="2026836"/>
    <lineage>
        <taxon>Eukaryota</taxon>
        <taxon>Viridiplantae</taxon>
        <taxon>Chlorophyta</taxon>
        <taxon>core chlorophytes</taxon>
        <taxon>Trebouxiophyceae</taxon>
        <taxon>Chlorellales</taxon>
        <taxon>Chlorellaceae</taxon>
        <taxon>Apatococcus</taxon>
    </lineage>
</organism>
<evidence type="ECO:0000256" key="1">
    <source>
        <dbReference type="ARBA" id="ARBA00001911"/>
    </source>
</evidence>
<accession>A0AAW1TJ66</accession>
<dbReference type="InterPro" id="IPR036291">
    <property type="entry name" value="NAD(P)-bd_dom_sf"/>
</dbReference>
<dbReference type="Proteomes" id="UP001485043">
    <property type="component" value="Unassembled WGS sequence"/>
</dbReference>
<dbReference type="InterPro" id="IPR002347">
    <property type="entry name" value="SDR_fam"/>
</dbReference>
<keyword evidence="6" id="KW-1185">Reference proteome</keyword>
<keyword evidence="3" id="KW-0456">Lyase</keyword>
<dbReference type="GO" id="GO:0009225">
    <property type="term" value="P:nucleotide-sugar metabolic process"/>
    <property type="evidence" value="ECO:0007669"/>
    <property type="project" value="InterPro"/>
</dbReference>
<dbReference type="PANTHER" id="PTHR43000">
    <property type="entry name" value="DTDP-D-GLUCOSE 4,6-DEHYDRATASE-RELATED"/>
    <property type="match status" value="1"/>
</dbReference>
<evidence type="ECO:0000313" key="6">
    <source>
        <dbReference type="Proteomes" id="UP001485043"/>
    </source>
</evidence>
<evidence type="ECO:0000256" key="2">
    <source>
        <dbReference type="ARBA" id="ARBA00023027"/>
    </source>
</evidence>
<reference evidence="5 6" key="1">
    <citation type="journal article" date="2024" name="Nat. Commun.">
        <title>Phylogenomics reveals the evolutionary origins of lichenization in chlorophyte algae.</title>
        <authorList>
            <person name="Puginier C."/>
            <person name="Libourel C."/>
            <person name="Otte J."/>
            <person name="Skaloud P."/>
            <person name="Haon M."/>
            <person name="Grisel S."/>
            <person name="Petersen M."/>
            <person name="Berrin J.G."/>
            <person name="Delaux P.M."/>
            <person name="Dal Grande F."/>
            <person name="Keller J."/>
        </authorList>
    </citation>
    <scope>NUCLEOTIDE SEQUENCE [LARGE SCALE GENOMIC DNA]</scope>
    <source>
        <strain evidence="5 6">SAG 2523</strain>
    </source>
</reference>
<comment type="caution">
    <text evidence="5">The sequence shown here is derived from an EMBL/GenBank/DDBJ whole genome shotgun (WGS) entry which is preliminary data.</text>
</comment>
<evidence type="ECO:0000259" key="4">
    <source>
        <dbReference type="Pfam" id="PF16363"/>
    </source>
</evidence>
<dbReference type="SUPFAM" id="SSF51735">
    <property type="entry name" value="NAD(P)-binding Rossmann-fold domains"/>
    <property type="match status" value="1"/>
</dbReference>
<proteinExistence type="predicted"/>
<dbReference type="CDD" id="cd05246">
    <property type="entry name" value="dTDP_GD_SDR_e"/>
    <property type="match status" value="1"/>
</dbReference>
<protein>
    <recommendedName>
        <fullName evidence="4">NAD(P)-binding domain-containing protein</fullName>
    </recommendedName>
</protein>
<dbReference type="Gene3D" id="3.90.25.10">
    <property type="entry name" value="UDP-galactose 4-epimerase, domain 1"/>
    <property type="match status" value="1"/>
</dbReference>
<name>A0AAW1TJ66_9CHLO</name>
<sequence>MPRLPATEIAPGVVEREAKDVSDSVEVGNFRPCSILITGGAGFIGSAVVRKLVKSHPEYRIIVLDKLDYCATERNLDSVDRHANFEFVKGEIQSADLVRHVLAAGKVDTIFHFAAQTHVDNSFGNSLAFTVNNTLGTHVLLEAARMHGKIKRFINVSTDEVYGEASFGLDTGLGENSVLQPTNPYSAAKAGAEMMVRAYGTSYGLPIITTRGNNVYGPHQYPEKLIPKFILRAAKGDSLTIHGDGLSTRSYVYVDDAADAFLTVLHKGVTGETYNIATRAERTVMSVAHDIAKRVKNCDMTKGPATSPRLEHVVDRAFNDRRYFICDKKLAALGWSEKTSWEKGLNATIEWYRKHGKKSYWEHGNIAAALQPHPAAVAV</sequence>
<dbReference type="EMBL" id="JALJOV010000020">
    <property type="protein sequence ID" value="KAK9868623.1"/>
    <property type="molecule type" value="Genomic_DNA"/>
</dbReference>
<keyword evidence="2" id="KW-0520">NAD</keyword>
<dbReference type="InterPro" id="IPR005888">
    <property type="entry name" value="dTDP_Gluc_deHydtase"/>
</dbReference>
<evidence type="ECO:0000313" key="5">
    <source>
        <dbReference type="EMBL" id="KAK9868623.1"/>
    </source>
</evidence>
<dbReference type="Gene3D" id="3.40.50.720">
    <property type="entry name" value="NAD(P)-binding Rossmann-like Domain"/>
    <property type="match status" value="1"/>
</dbReference>
<evidence type="ECO:0000256" key="3">
    <source>
        <dbReference type="ARBA" id="ARBA00023239"/>
    </source>
</evidence>
<dbReference type="PRINTS" id="PR00081">
    <property type="entry name" value="GDHRDH"/>
</dbReference>
<gene>
    <name evidence="5" type="ORF">WJX84_010684</name>
</gene>
<dbReference type="FunFam" id="3.40.50.720:FF:000304">
    <property type="entry name" value="UDP-glucose 4,6-dehydratase"/>
    <property type="match status" value="1"/>
</dbReference>
<dbReference type="InterPro" id="IPR016040">
    <property type="entry name" value="NAD(P)-bd_dom"/>
</dbReference>
<comment type="cofactor">
    <cofactor evidence="1">
        <name>NAD(+)</name>
        <dbReference type="ChEBI" id="CHEBI:57540"/>
    </cofactor>
</comment>
<dbReference type="GO" id="GO:0008460">
    <property type="term" value="F:dTDP-glucose 4,6-dehydratase activity"/>
    <property type="evidence" value="ECO:0007669"/>
    <property type="project" value="InterPro"/>
</dbReference>
<dbReference type="Pfam" id="PF16363">
    <property type="entry name" value="GDP_Man_Dehyd"/>
    <property type="match status" value="1"/>
</dbReference>
<feature type="domain" description="NAD(P)-binding" evidence="4">
    <location>
        <begin position="36"/>
        <end position="346"/>
    </location>
</feature>